<evidence type="ECO:0000259" key="3">
    <source>
        <dbReference type="Pfam" id="PF01578"/>
    </source>
</evidence>
<keyword evidence="2" id="KW-0472">Membrane</keyword>
<dbReference type="InterPro" id="IPR052372">
    <property type="entry name" value="YpjD/HemX"/>
</dbReference>
<dbReference type="PANTHER" id="PTHR38034:SF1">
    <property type="entry name" value="INNER MEMBRANE PROTEIN YPJD"/>
    <property type="match status" value="1"/>
</dbReference>
<dbReference type="EMBL" id="CP139781">
    <property type="protein sequence ID" value="WRQ89260.1"/>
    <property type="molecule type" value="Genomic_DNA"/>
</dbReference>
<dbReference type="Pfam" id="PF01578">
    <property type="entry name" value="Cytochrom_C_asm"/>
    <property type="match status" value="1"/>
</dbReference>
<accession>A0ABZ1CC75</accession>
<evidence type="ECO:0000256" key="1">
    <source>
        <dbReference type="SAM" id="MobiDB-lite"/>
    </source>
</evidence>
<feature type="region of interest" description="Disordered" evidence="1">
    <location>
        <begin position="267"/>
        <end position="286"/>
    </location>
</feature>
<keyword evidence="5" id="KW-1185">Reference proteome</keyword>
<feature type="transmembrane region" description="Helical" evidence="2">
    <location>
        <begin position="94"/>
        <end position="113"/>
    </location>
</feature>
<dbReference type="PANTHER" id="PTHR38034">
    <property type="entry name" value="INNER MEMBRANE PROTEIN YPJD"/>
    <property type="match status" value="1"/>
</dbReference>
<feature type="transmembrane region" description="Helical" evidence="2">
    <location>
        <begin position="37"/>
        <end position="57"/>
    </location>
</feature>
<feature type="transmembrane region" description="Helical" evidence="2">
    <location>
        <begin position="6"/>
        <end position="28"/>
    </location>
</feature>
<dbReference type="InterPro" id="IPR002541">
    <property type="entry name" value="Cyt_c_assembly"/>
</dbReference>
<feature type="transmembrane region" description="Helical" evidence="2">
    <location>
        <begin position="69"/>
        <end position="87"/>
    </location>
</feature>
<organism evidence="4 5">
    <name type="scientific">Actomonas aquatica</name>
    <dbReference type="NCBI Taxonomy" id="2866162"/>
    <lineage>
        <taxon>Bacteria</taxon>
        <taxon>Pseudomonadati</taxon>
        <taxon>Verrucomicrobiota</taxon>
        <taxon>Opitutia</taxon>
        <taxon>Opitutales</taxon>
        <taxon>Opitutaceae</taxon>
        <taxon>Actomonas</taxon>
    </lineage>
</organism>
<name>A0ABZ1CC75_9BACT</name>
<keyword evidence="2" id="KW-0812">Transmembrane</keyword>
<protein>
    <submittedName>
        <fullName evidence="4">Cytochrome c biogenesis protein CcsA</fullName>
    </submittedName>
</protein>
<evidence type="ECO:0000256" key="2">
    <source>
        <dbReference type="SAM" id="Phobius"/>
    </source>
</evidence>
<feature type="domain" description="Cytochrome c assembly protein" evidence="3">
    <location>
        <begin position="66"/>
        <end position="264"/>
    </location>
</feature>
<evidence type="ECO:0000313" key="4">
    <source>
        <dbReference type="EMBL" id="WRQ89260.1"/>
    </source>
</evidence>
<gene>
    <name evidence="4" type="primary">ccsA</name>
    <name evidence="4" type="ORF">K1X11_007560</name>
</gene>
<keyword evidence="2" id="KW-1133">Transmembrane helix</keyword>
<sequence length="286" mass="31234">MNLDDRTWLWIAAACYFAGFLLGTLALLRDRKQSRAIMYVIVSAGFTLQTFGLYVRGMEVKGCPLGNTFELFQFTAWSATALYLVVGATFRLSLLGYFTSMMAAALTALSLAIPSWDATRRTNIFGDNPWIEFHAALALFSYGVFALLALTSVMYLLRNYSLKHKQLSGFFAFLPSIRDLDAIGHRLLSFGTALLGGSLALGAVHWLPNTDTVNLGKLFTTVGVWLAYGIIWGLRRADRLYGKTLAWWCIGLFAAALLSLAPVNSSRNSDSATASEPSAVATTPAP</sequence>
<feature type="transmembrane region" description="Helical" evidence="2">
    <location>
        <begin position="245"/>
        <end position="263"/>
    </location>
</feature>
<proteinExistence type="predicted"/>
<feature type="transmembrane region" description="Helical" evidence="2">
    <location>
        <begin position="187"/>
        <end position="207"/>
    </location>
</feature>
<evidence type="ECO:0000313" key="5">
    <source>
        <dbReference type="Proteomes" id="UP000738431"/>
    </source>
</evidence>
<dbReference type="RefSeq" id="WP_221030048.1">
    <property type="nucleotide sequence ID" value="NZ_CP139781.1"/>
</dbReference>
<feature type="transmembrane region" description="Helical" evidence="2">
    <location>
        <begin position="133"/>
        <end position="157"/>
    </location>
</feature>
<feature type="compositionally biased region" description="Polar residues" evidence="1">
    <location>
        <begin position="267"/>
        <end position="276"/>
    </location>
</feature>
<dbReference type="Proteomes" id="UP000738431">
    <property type="component" value="Chromosome"/>
</dbReference>
<feature type="transmembrane region" description="Helical" evidence="2">
    <location>
        <begin position="213"/>
        <end position="233"/>
    </location>
</feature>
<reference evidence="4 5" key="1">
    <citation type="submission" date="2023-12" db="EMBL/GenBank/DDBJ databases">
        <title>Description of an unclassified Opitutus bacterium of Verrucomicrobiota.</title>
        <authorList>
            <person name="Zhang D.-F."/>
        </authorList>
    </citation>
    <scope>NUCLEOTIDE SEQUENCE [LARGE SCALE GENOMIC DNA]</scope>
    <source>
        <strain evidence="4 5">WL0086</strain>
    </source>
</reference>